<dbReference type="AlphaFoldDB" id="A0A8J2NQI6"/>
<name>A0A8J2NQI6_9HEXA</name>
<feature type="non-terminal residue" evidence="1">
    <location>
        <position position="1"/>
    </location>
</feature>
<comment type="caution">
    <text evidence="1">The sequence shown here is derived from an EMBL/GenBank/DDBJ whole genome shotgun (WGS) entry which is preliminary data.</text>
</comment>
<dbReference type="OrthoDB" id="5985073at2759"/>
<reference evidence="1" key="1">
    <citation type="submission" date="2021-06" db="EMBL/GenBank/DDBJ databases">
        <authorList>
            <person name="Hodson N. C."/>
            <person name="Mongue J. A."/>
            <person name="Jaron S. K."/>
        </authorList>
    </citation>
    <scope>NUCLEOTIDE SEQUENCE</scope>
</reference>
<keyword evidence="2" id="KW-1185">Reference proteome</keyword>
<proteinExistence type="predicted"/>
<dbReference type="EMBL" id="CAJVCH010003043">
    <property type="protein sequence ID" value="CAG7646978.1"/>
    <property type="molecule type" value="Genomic_DNA"/>
</dbReference>
<dbReference type="Proteomes" id="UP000708208">
    <property type="component" value="Unassembled WGS sequence"/>
</dbReference>
<organism evidence="1 2">
    <name type="scientific">Allacma fusca</name>
    <dbReference type="NCBI Taxonomy" id="39272"/>
    <lineage>
        <taxon>Eukaryota</taxon>
        <taxon>Metazoa</taxon>
        <taxon>Ecdysozoa</taxon>
        <taxon>Arthropoda</taxon>
        <taxon>Hexapoda</taxon>
        <taxon>Collembola</taxon>
        <taxon>Symphypleona</taxon>
        <taxon>Sminthuridae</taxon>
        <taxon>Allacma</taxon>
    </lineage>
</organism>
<evidence type="ECO:0000313" key="2">
    <source>
        <dbReference type="Proteomes" id="UP000708208"/>
    </source>
</evidence>
<evidence type="ECO:0000313" key="1">
    <source>
        <dbReference type="EMBL" id="CAG7646978.1"/>
    </source>
</evidence>
<gene>
    <name evidence="1" type="ORF">AFUS01_LOCUS606</name>
</gene>
<sequence>MANGAFGQLVSQGEFNNAASWLGYPTPNWDQYNAFQSNLHKASINNKQEAAMALTHYLHESDGLRAKREYRCAQNGCPGEYQTPGCDRNG</sequence>
<protein>
    <submittedName>
        <fullName evidence="1">Uncharacterized protein</fullName>
    </submittedName>
</protein>
<accession>A0A8J2NQI6</accession>